<sequence length="221" mass="25703">MTDLEKKYFDTVFIERICTYAQIAEKIEISAEKLKEMYAKNGGIDKCIADQIFNIDIIEYLNLKDSMSTDKVTIDEIYQKYSNKKSSANEGEFQFHDWKEFYGWYIEQIKNGETCCYCGVNQSKIKISLDGVNNLSTPYVRLKRKTRGVSLEIERVDTSDGHNLYSVENCRLACHVCNNAKSDFITAQEFEPIARGIYNFWKEKVGVQDIIFPTEVYKTFK</sequence>
<dbReference type="Gene3D" id="3.30.40.220">
    <property type="match status" value="1"/>
</dbReference>
<dbReference type="HOGENOM" id="CLU_1250092_0_0_7"/>
<dbReference type="RefSeq" id="WP_013460579.1">
    <property type="nucleotide sequence ID" value="NC_014762.1"/>
</dbReference>
<proteinExistence type="predicted"/>
<dbReference type="eggNOG" id="COG1403">
    <property type="taxonomic scope" value="Bacteria"/>
</dbReference>
<name>E4U0Y0_SULKY</name>
<keyword evidence="2" id="KW-1185">Reference proteome</keyword>
<dbReference type="AlphaFoldDB" id="E4U0Y0"/>
<protein>
    <recommendedName>
        <fullName evidence="3">HNH endonuclease</fullName>
    </recommendedName>
</protein>
<evidence type="ECO:0000313" key="2">
    <source>
        <dbReference type="Proteomes" id="UP000008721"/>
    </source>
</evidence>
<gene>
    <name evidence="1" type="ordered locus">Sulku_1721</name>
</gene>
<reference evidence="1 2" key="1">
    <citation type="journal article" date="2012" name="Stand. Genomic Sci.">
        <title>Complete genome sequence of the sulfur compounds oxidizing chemolithoautotroph Sulfuricurvum kujiense type strain (YK-1(T)).</title>
        <authorList>
            <person name="Han C."/>
            <person name="Kotsyurbenko O."/>
            <person name="Chertkov O."/>
            <person name="Held B."/>
            <person name="Lapidus A."/>
            <person name="Nolan M."/>
            <person name="Lucas S."/>
            <person name="Hammon N."/>
            <person name="Deshpande S."/>
            <person name="Cheng J.F."/>
            <person name="Tapia R."/>
            <person name="Goodwin L.A."/>
            <person name="Pitluck S."/>
            <person name="Liolios K."/>
            <person name="Pagani I."/>
            <person name="Ivanova N."/>
            <person name="Mavromatis K."/>
            <person name="Mikhailova N."/>
            <person name="Pati A."/>
            <person name="Chen A."/>
            <person name="Palaniappan K."/>
            <person name="Land M."/>
            <person name="Hauser L."/>
            <person name="Chang Y.J."/>
            <person name="Jeffries C.D."/>
            <person name="Brambilla E.M."/>
            <person name="Rohde M."/>
            <person name="Spring S."/>
            <person name="Sikorski J."/>
            <person name="Goker M."/>
            <person name="Woyke T."/>
            <person name="Bristow J."/>
            <person name="Eisen J.A."/>
            <person name="Markowitz V."/>
            <person name="Hugenholtz P."/>
            <person name="Kyrpides N.C."/>
            <person name="Klenk H.P."/>
            <person name="Detter J.C."/>
        </authorList>
    </citation>
    <scope>NUCLEOTIDE SEQUENCE [LARGE SCALE GENOMIC DNA]</scope>
    <source>
        <strain evidence="2">ATCC BAA-921 / DSM 16994 / JCM 11577 / YK-1</strain>
    </source>
</reference>
<evidence type="ECO:0000313" key="1">
    <source>
        <dbReference type="EMBL" id="ADR34382.1"/>
    </source>
</evidence>
<dbReference type="STRING" id="709032.Sulku_1721"/>
<dbReference type="KEGG" id="sku:Sulku_1721"/>
<organism evidence="1 2">
    <name type="scientific">Sulfuricurvum kujiense (strain ATCC BAA-921 / DSM 16994 / JCM 11577 / YK-1)</name>
    <dbReference type="NCBI Taxonomy" id="709032"/>
    <lineage>
        <taxon>Bacteria</taxon>
        <taxon>Pseudomonadati</taxon>
        <taxon>Campylobacterota</taxon>
        <taxon>Epsilonproteobacteria</taxon>
        <taxon>Campylobacterales</taxon>
        <taxon>Sulfurimonadaceae</taxon>
        <taxon>Sulfuricurvum</taxon>
    </lineage>
</organism>
<accession>E4U0Y0</accession>
<dbReference type="OrthoDB" id="839292at2"/>
<evidence type="ECO:0008006" key="3">
    <source>
        <dbReference type="Google" id="ProtNLM"/>
    </source>
</evidence>
<dbReference type="Proteomes" id="UP000008721">
    <property type="component" value="Chromosome"/>
</dbReference>
<dbReference type="EMBL" id="CP002355">
    <property type="protein sequence ID" value="ADR34382.1"/>
    <property type="molecule type" value="Genomic_DNA"/>
</dbReference>